<dbReference type="AlphaFoldDB" id="A0AA86QTF9"/>
<evidence type="ECO:0000313" key="2">
    <source>
        <dbReference type="EMBL" id="CAL6063047.1"/>
    </source>
</evidence>
<gene>
    <name evidence="1" type="ORF">HINF_LOCUS48896</name>
    <name evidence="2" type="ORF">HINF_LOCUS50612</name>
</gene>
<proteinExistence type="predicted"/>
<name>A0AA86QTF9_9EUKA</name>
<reference evidence="1" key="1">
    <citation type="submission" date="2023-06" db="EMBL/GenBank/DDBJ databases">
        <authorList>
            <person name="Kurt Z."/>
        </authorList>
    </citation>
    <scope>NUCLEOTIDE SEQUENCE</scope>
</reference>
<evidence type="ECO:0000313" key="1">
    <source>
        <dbReference type="EMBL" id="CAI9961251.1"/>
    </source>
</evidence>
<reference evidence="2 3" key="2">
    <citation type="submission" date="2024-07" db="EMBL/GenBank/DDBJ databases">
        <authorList>
            <person name="Akdeniz Z."/>
        </authorList>
    </citation>
    <scope>NUCLEOTIDE SEQUENCE [LARGE SCALE GENOMIC DNA]</scope>
</reference>
<accession>A0AA86QTF9</accession>
<evidence type="ECO:0000313" key="3">
    <source>
        <dbReference type="Proteomes" id="UP001642409"/>
    </source>
</evidence>
<dbReference type="Proteomes" id="UP001642409">
    <property type="component" value="Unassembled WGS sequence"/>
</dbReference>
<dbReference type="EMBL" id="CAXDID020000243">
    <property type="protein sequence ID" value="CAL6063047.1"/>
    <property type="molecule type" value="Genomic_DNA"/>
</dbReference>
<sequence>MKLLQKEIITIQQQADESDIDFTDNNLVELVCNQIVFVQIFDISSISQTVSGFSGKYAISNDTNSAFINLSDNVLNSVTGFQIFQTQRYFYNVKIQIGTQQVDSGSILTDQQQTVLNQVSILSKVGTNLLVNSGSQLNIIHQYSNSTSVRNLLVNLLFSSSSVGNITLVGTVNGVVNVKNYQILGQYYSSNQMCLGALIAVNSKIIMSTVNYSPDLYFVGNQSSYFFVFTNLCNIQMYQVQAQVGSSENQNLLASISNTKALSFMYAGFVTLAVSSTISFKGISISSYIRISVDFVLFSGIILGYTSSFNQISIQNICVETQINYNPSSLVNQTGLIGMFNGNISIQHSTLKLQICETFLSNFGLLGRTGGTKSVLNDIQISFQRPSKVSYENEANISVLIGCTTAKITNIYDTTIQNIVLQGKDNVGLLIGIVYQGQVTLQNIMQNNITVIGFTCSAFISNINQAYASIKQVQLNSSFVIANYSTSFGIQYVATIISQIIQSNVTVTDIDIISSNCQGHSSNYVVASIFVAWCSQSNLTINQYKAINNSVIISNSSTSICAGLVASLSSSNIYTSKVLIGESNISIIVPISVSPSYCAGYIAQISSTSAITIDKVEIYQINIISQLSTYTITGGYIGQSTSSKVQINNSIINQSYISSVVTIGTVQQYSGGLMGFSQTTQLNIQNCSVIKMNIQSITNKQNQYNGGLIGSIHLSSVVNILDTFVFQSNLIQTSQSQQYSFSGGFVAFVAGNSQVSILSSSIVQSNITSNSQTQLYISAFIGQIQGVNILIQQVNVIFCQVQATSQSNLNIAGLIASTNGGNSILIQNIQINNSILESNNGNSLTYSGIVIGQTVGSVITIDSVLIYQCTQNIISGQVSAGGILGQPQATSNITIIRCSVKSSNFTGTVANAYSSYVGGVIGQLFGKNNIFIISSNVSLSLIQAISLTSQCAYAGGLIGIHDGTQSWNLNVTLLTIDSSFVYITKIYAFGILDSASGGLIGQMNYANATITNSYVQQTSQQANSTSARCINGGLIGIMYISSLTLKNSYINQIVQRFGAGTKTFGMLAGVYSNVDILDITNSYSIGANTANAVFIVNCALFVIQNVGAYVNTTSKGC</sequence>
<keyword evidence="3" id="KW-1185">Reference proteome</keyword>
<organism evidence="1">
    <name type="scientific">Hexamita inflata</name>
    <dbReference type="NCBI Taxonomy" id="28002"/>
    <lineage>
        <taxon>Eukaryota</taxon>
        <taxon>Metamonada</taxon>
        <taxon>Diplomonadida</taxon>
        <taxon>Hexamitidae</taxon>
        <taxon>Hexamitinae</taxon>
        <taxon>Hexamita</taxon>
    </lineage>
</organism>
<dbReference type="EMBL" id="CATOUU010000938">
    <property type="protein sequence ID" value="CAI9961251.1"/>
    <property type="molecule type" value="Genomic_DNA"/>
</dbReference>
<protein>
    <submittedName>
        <fullName evidence="2">Hypothetical_protein</fullName>
    </submittedName>
</protein>
<comment type="caution">
    <text evidence="1">The sequence shown here is derived from an EMBL/GenBank/DDBJ whole genome shotgun (WGS) entry which is preliminary data.</text>
</comment>